<dbReference type="NCBIfam" id="TIGR01934">
    <property type="entry name" value="MenG_MenH_UbiE"/>
    <property type="match status" value="1"/>
</dbReference>
<reference evidence="6" key="1">
    <citation type="journal article" date="2019" name="Int. J. Syst. Evol. Microbiol.">
        <title>The Global Catalogue of Microorganisms (GCM) 10K type strain sequencing project: providing services to taxonomists for standard genome sequencing and annotation.</title>
        <authorList>
            <consortium name="The Broad Institute Genomics Platform"/>
            <consortium name="The Broad Institute Genome Sequencing Center for Infectious Disease"/>
            <person name="Wu L."/>
            <person name="Ma J."/>
        </authorList>
    </citation>
    <scope>NUCLEOTIDE SEQUENCE [LARGE SCALE GENOMIC DNA]</scope>
    <source>
        <strain evidence="6">CGMCC 4.1469</strain>
    </source>
</reference>
<dbReference type="EMBL" id="JBHSOD010000018">
    <property type="protein sequence ID" value="MFC5886543.1"/>
    <property type="molecule type" value="Genomic_DNA"/>
</dbReference>
<dbReference type="PROSITE" id="PS51608">
    <property type="entry name" value="SAM_MT_UBIE"/>
    <property type="match status" value="1"/>
</dbReference>
<dbReference type="InterPro" id="IPR029063">
    <property type="entry name" value="SAM-dependent_MTases_sf"/>
</dbReference>
<evidence type="ECO:0000256" key="4">
    <source>
        <dbReference type="HAMAP-Rule" id="MF_01813"/>
    </source>
</evidence>
<dbReference type="CDD" id="cd02440">
    <property type="entry name" value="AdoMet_MTases"/>
    <property type="match status" value="1"/>
</dbReference>
<dbReference type="InterPro" id="IPR004033">
    <property type="entry name" value="UbiE/COQ5_MeTrFase"/>
</dbReference>
<keyword evidence="1 4" id="KW-0489">Methyltransferase</keyword>
<accession>A0ABW1EY54</accession>
<organism evidence="5 6">
    <name type="scientific">Kitasatospora aburaviensis</name>
    <dbReference type="NCBI Taxonomy" id="67265"/>
    <lineage>
        <taxon>Bacteria</taxon>
        <taxon>Bacillati</taxon>
        <taxon>Actinomycetota</taxon>
        <taxon>Actinomycetes</taxon>
        <taxon>Kitasatosporales</taxon>
        <taxon>Streptomycetaceae</taxon>
        <taxon>Kitasatospora</taxon>
    </lineage>
</organism>
<dbReference type="NCBIfam" id="NF001241">
    <property type="entry name" value="PRK00216.1-2"/>
    <property type="match status" value="1"/>
</dbReference>
<evidence type="ECO:0000256" key="1">
    <source>
        <dbReference type="ARBA" id="ARBA00022603"/>
    </source>
</evidence>
<dbReference type="PANTHER" id="PTHR43591">
    <property type="entry name" value="METHYLTRANSFERASE"/>
    <property type="match status" value="1"/>
</dbReference>
<evidence type="ECO:0000313" key="6">
    <source>
        <dbReference type="Proteomes" id="UP001596067"/>
    </source>
</evidence>
<dbReference type="Pfam" id="PF01209">
    <property type="entry name" value="Ubie_methyltran"/>
    <property type="match status" value="1"/>
</dbReference>
<gene>
    <name evidence="4" type="primary">menG</name>
    <name evidence="5" type="ORF">ACFP0N_16370</name>
</gene>
<dbReference type="Gene3D" id="3.40.50.150">
    <property type="entry name" value="Vaccinia Virus protein VP39"/>
    <property type="match status" value="1"/>
</dbReference>
<sequence>MSRAGLDKNPREVAEMFGGVARHYDWANTVMCFGLDRYWRRAAHQALRLTPQDCVLDLAAGTGISTVELSRSGARCIAADFSTGMLFRGRELGRDVPMVGADGMLLPFKDESFDAVTVCFGLRNMQDTAAALSEMARVTRPGGRLVICEFSTPVWRPFRTVYRNYVPRALPVLAKGVSSNPEAYVYLAESIRSWPDQRSLADTIARSGWSRVGWRNLTNGIVTLHRATKPA</sequence>
<feature type="binding site" evidence="4">
    <location>
        <begin position="102"/>
        <end position="103"/>
    </location>
    <ligand>
        <name>S-adenosyl-L-methionine</name>
        <dbReference type="ChEBI" id="CHEBI:59789"/>
    </ligand>
</feature>
<proteinExistence type="inferred from homology"/>
<keyword evidence="2 4" id="KW-0808">Transferase</keyword>
<dbReference type="GO" id="GO:0043770">
    <property type="term" value="F:demethylmenaquinone methyltransferase activity"/>
    <property type="evidence" value="ECO:0007669"/>
    <property type="project" value="UniProtKB-EC"/>
</dbReference>
<comment type="pathway">
    <text evidence="4">Quinol/quinone metabolism; menaquinone biosynthesis; menaquinol from 1,4-dihydroxy-2-naphthoate: step 2/2.</text>
</comment>
<keyword evidence="3 4" id="KW-0949">S-adenosyl-L-methionine</keyword>
<dbReference type="SUPFAM" id="SSF53335">
    <property type="entry name" value="S-adenosyl-L-methionine-dependent methyltransferases"/>
    <property type="match status" value="1"/>
</dbReference>
<dbReference type="PROSITE" id="PS01184">
    <property type="entry name" value="UBIE_2"/>
    <property type="match status" value="1"/>
</dbReference>
<evidence type="ECO:0000256" key="2">
    <source>
        <dbReference type="ARBA" id="ARBA00022679"/>
    </source>
</evidence>
<dbReference type="GO" id="GO:0032259">
    <property type="term" value="P:methylation"/>
    <property type="evidence" value="ECO:0007669"/>
    <property type="project" value="UniProtKB-KW"/>
</dbReference>
<feature type="binding site" evidence="4">
    <location>
        <position position="62"/>
    </location>
    <ligand>
        <name>S-adenosyl-L-methionine</name>
        <dbReference type="ChEBI" id="CHEBI:59789"/>
    </ligand>
</feature>
<comment type="similarity">
    <text evidence="4">Belongs to the class I-like SAM-binding methyltransferase superfamily. MenG/UbiE family.</text>
</comment>
<evidence type="ECO:0000256" key="3">
    <source>
        <dbReference type="ARBA" id="ARBA00022691"/>
    </source>
</evidence>
<dbReference type="EC" id="2.1.1.163" evidence="4"/>
<comment type="caution">
    <text evidence="4">Lacks conserved residue(s) required for the propagation of feature annotation.</text>
</comment>
<evidence type="ECO:0000313" key="5">
    <source>
        <dbReference type="EMBL" id="MFC5886543.1"/>
    </source>
</evidence>
<protein>
    <recommendedName>
        <fullName evidence="4">Demethylmenaquinone methyltransferase</fullName>
        <ecNumber evidence="4">2.1.1.163</ecNumber>
    </recommendedName>
</protein>
<dbReference type="RefSeq" id="WP_313762354.1">
    <property type="nucleotide sequence ID" value="NZ_BAAAVH010000009.1"/>
</dbReference>
<dbReference type="Proteomes" id="UP001596067">
    <property type="component" value="Unassembled WGS sequence"/>
</dbReference>
<comment type="catalytic activity">
    <reaction evidence="4">
        <text>a 2-demethylmenaquinol + S-adenosyl-L-methionine = a menaquinol + S-adenosyl-L-homocysteine + H(+)</text>
        <dbReference type="Rhea" id="RHEA:42640"/>
        <dbReference type="Rhea" id="RHEA-COMP:9539"/>
        <dbReference type="Rhea" id="RHEA-COMP:9563"/>
        <dbReference type="ChEBI" id="CHEBI:15378"/>
        <dbReference type="ChEBI" id="CHEBI:18151"/>
        <dbReference type="ChEBI" id="CHEBI:55437"/>
        <dbReference type="ChEBI" id="CHEBI:57856"/>
        <dbReference type="ChEBI" id="CHEBI:59789"/>
        <dbReference type="EC" id="2.1.1.163"/>
    </reaction>
</comment>
<name>A0ABW1EY54_9ACTN</name>
<dbReference type="HAMAP" id="MF_01813">
    <property type="entry name" value="MenG_UbiE_methyltr"/>
    <property type="match status" value="1"/>
</dbReference>
<keyword evidence="4" id="KW-0474">Menaquinone biosynthesis</keyword>
<dbReference type="PANTHER" id="PTHR43591:SF24">
    <property type="entry name" value="2-METHOXY-6-POLYPRENYL-1,4-BENZOQUINOL METHYLASE, MITOCHONDRIAL"/>
    <property type="match status" value="1"/>
</dbReference>
<dbReference type="InterPro" id="IPR023576">
    <property type="entry name" value="UbiE/COQ5_MeTrFase_CS"/>
</dbReference>
<comment type="caution">
    <text evidence="5">The sequence shown here is derived from an EMBL/GenBank/DDBJ whole genome shotgun (WGS) entry which is preliminary data.</text>
</comment>
<comment type="function">
    <text evidence="4">Methyltransferase required for the conversion of demethylmenaquinol (DMKH2) to menaquinol (MKH2).</text>
</comment>
<feature type="binding site" evidence="4">
    <location>
        <position position="80"/>
    </location>
    <ligand>
        <name>S-adenosyl-L-methionine</name>
        <dbReference type="ChEBI" id="CHEBI:59789"/>
    </ligand>
</feature>
<keyword evidence="6" id="KW-1185">Reference proteome</keyword>